<evidence type="ECO:0000256" key="2">
    <source>
        <dbReference type="ARBA" id="ARBA00017703"/>
    </source>
</evidence>
<evidence type="ECO:0000259" key="9">
    <source>
        <dbReference type="Pfam" id="PF06144"/>
    </source>
</evidence>
<gene>
    <name evidence="10" type="primary">holA</name>
    <name evidence="10" type="ORF">H6A34_04945</name>
</gene>
<comment type="similarity">
    <text evidence="7">Belongs to the DNA polymerase HolA subunit family.</text>
</comment>
<reference evidence="10" key="2">
    <citation type="journal article" date="2021" name="Sci. Rep.">
        <title>The distribution of antibiotic resistance genes in chicken gut microbiota commensals.</title>
        <authorList>
            <person name="Juricova H."/>
            <person name="Matiasovicova J."/>
            <person name="Kubasova T."/>
            <person name="Cejkova D."/>
            <person name="Rychlik I."/>
        </authorList>
    </citation>
    <scope>NUCLEOTIDE SEQUENCE</scope>
    <source>
        <strain evidence="10">An824</strain>
    </source>
</reference>
<dbReference type="SUPFAM" id="SSF52540">
    <property type="entry name" value="P-loop containing nucleoside triphosphate hydrolases"/>
    <property type="match status" value="1"/>
</dbReference>
<dbReference type="GO" id="GO:0009360">
    <property type="term" value="C:DNA polymerase III complex"/>
    <property type="evidence" value="ECO:0007669"/>
    <property type="project" value="InterPro"/>
</dbReference>
<keyword evidence="4 10" id="KW-0548">Nucleotidyltransferase</keyword>
<name>A0A938WS57_9BACT</name>
<accession>A0A938WS57</accession>
<dbReference type="GO" id="GO:0006261">
    <property type="term" value="P:DNA-templated DNA replication"/>
    <property type="evidence" value="ECO:0007669"/>
    <property type="project" value="TreeGrafter"/>
</dbReference>
<feature type="domain" description="DNA polymerase III delta N-terminal" evidence="9">
    <location>
        <begin position="25"/>
        <end position="137"/>
    </location>
</feature>
<protein>
    <recommendedName>
        <fullName evidence="2">DNA polymerase III subunit delta</fullName>
        <ecNumber evidence="1">2.7.7.7</ecNumber>
    </recommendedName>
</protein>
<dbReference type="InterPro" id="IPR027417">
    <property type="entry name" value="P-loop_NTPase"/>
</dbReference>
<dbReference type="Gene3D" id="1.20.272.10">
    <property type="match status" value="1"/>
</dbReference>
<keyword evidence="3 10" id="KW-0808">Transferase</keyword>
<dbReference type="Pfam" id="PF06144">
    <property type="entry name" value="DNA_pol3_delta"/>
    <property type="match status" value="1"/>
</dbReference>
<sequence>MADKKTVTFESIMRDLHAGKYAPVYILMGEESYYIDKISDYIEKNALAPEERDFNQSVVFGSDVQPNQIVDMARRYPMMAERQVVIVKEAQNIKNWERLERYVEKPMTTTVLVLCHKNGSIDGRKKILPKAAAVGVVFESKKKREYELPSFIENYLKLNGQATIDNKAAQMIADHIGADLSRLTGELDKLLLSLSDNDRRITPDIVETRIGVSKDFNAYELRSAIVNRDVLKANRILNYFNSNPKSGNAYMLVPMLFTYFQNLLIAYYAPQPRTEDSVAGWLDLKGGWAAKDYVAGMKKYSGVKVMQIISKIRETDAKSKGLDNPNTPIGELLRELIFFILH</sequence>
<dbReference type="EC" id="2.7.7.7" evidence="1"/>
<dbReference type="InterPro" id="IPR010372">
    <property type="entry name" value="DNA_pol3_delta_N"/>
</dbReference>
<dbReference type="RefSeq" id="WP_021949176.1">
    <property type="nucleotide sequence ID" value="NZ_JACJJG010000016.1"/>
</dbReference>
<dbReference type="SUPFAM" id="SSF48019">
    <property type="entry name" value="post-AAA+ oligomerization domain-like"/>
    <property type="match status" value="1"/>
</dbReference>
<dbReference type="GO" id="GO:0003677">
    <property type="term" value="F:DNA binding"/>
    <property type="evidence" value="ECO:0007669"/>
    <property type="project" value="InterPro"/>
</dbReference>
<evidence type="ECO:0000256" key="1">
    <source>
        <dbReference type="ARBA" id="ARBA00012417"/>
    </source>
</evidence>
<dbReference type="EMBL" id="JACJJG010000016">
    <property type="protein sequence ID" value="MBM6673223.1"/>
    <property type="molecule type" value="Genomic_DNA"/>
</dbReference>
<dbReference type="NCBIfam" id="TIGR01128">
    <property type="entry name" value="holA"/>
    <property type="match status" value="1"/>
</dbReference>
<dbReference type="InterPro" id="IPR008921">
    <property type="entry name" value="DNA_pol3_clamp-load_cplx_C"/>
</dbReference>
<evidence type="ECO:0000256" key="4">
    <source>
        <dbReference type="ARBA" id="ARBA00022695"/>
    </source>
</evidence>
<dbReference type="InterPro" id="IPR005790">
    <property type="entry name" value="DNA_polIII_delta"/>
</dbReference>
<dbReference type="PANTHER" id="PTHR34388">
    <property type="entry name" value="DNA POLYMERASE III SUBUNIT DELTA"/>
    <property type="match status" value="1"/>
</dbReference>
<keyword evidence="5" id="KW-0235">DNA replication</keyword>
<evidence type="ECO:0000313" key="10">
    <source>
        <dbReference type="EMBL" id="MBM6673223.1"/>
    </source>
</evidence>
<dbReference type="AlphaFoldDB" id="A0A938WS57"/>
<evidence type="ECO:0000256" key="5">
    <source>
        <dbReference type="ARBA" id="ARBA00022705"/>
    </source>
</evidence>
<evidence type="ECO:0000313" key="11">
    <source>
        <dbReference type="Proteomes" id="UP000706891"/>
    </source>
</evidence>
<evidence type="ECO:0000256" key="7">
    <source>
        <dbReference type="ARBA" id="ARBA00034754"/>
    </source>
</evidence>
<dbReference type="PANTHER" id="PTHR34388:SF1">
    <property type="entry name" value="DNA POLYMERASE III SUBUNIT DELTA"/>
    <property type="match status" value="1"/>
</dbReference>
<reference evidence="10" key="1">
    <citation type="submission" date="2020-08" db="EMBL/GenBank/DDBJ databases">
        <authorList>
            <person name="Cejkova D."/>
            <person name="Kubasova T."/>
            <person name="Jahodarova E."/>
            <person name="Rychlik I."/>
        </authorList>
    </citation>
    <scope>NUCLEOTIDE SEQUENCE</scope>
    <source>
        <strain evidence="10">An824</strain>
    </source>
</reference>
<comment type="catalytic activity">
    <reaction evidence="8">
        <text>DNA(n) + a 2'-deoxyribonucleoside 5'-triphosphate = DNA(n+1) + diphosphate</text>
        <dbReference type="Rhea" id="RHEA:22508"/>
        <dbReference type="Rhea" id="RHEA-COMP:17339"/>
        <dbReference type="Rhea" id="RHEA-COMP:17340"/>
        <dbReference type="ChEBI" id="CHEBI:33019"/>
        <dbReference type="ChEBI" id="CHEBI:61560"/>
        <dbReference type="ChEBI" id="CHEBI:173112"/>
        <dbReference type="EC" id="2.7.7.7"/>
    </reaction>
</comment>
<comment type="caution">
    <text evidence="10">The sequence shown here is derived from an EMBL/GenBank/DDBJ whole genome shotgun (WGS) entry which is preliminary data.</text>
</comment>
<dbReference type="GO" id="GO:0003887">
    <property type="term" value="F:DNA-directed DNA polymerase activity"/>
    <property type="evidence" value="ECO:0007669"/>
    <property type="project" value="UniProtKB-KW"/>
</dbReference>
<proteinExistence type="inferred from homology"/>
<dbReference type="Gene3D" id="1.10.8.60">
    <property type="match status" value="1"/>
</dbReference>
<dbReference type="Gene3D" id="3.40.50.300">
    <property type="entry name" value="P-loop containing nucleotide triphosphate hydrolases"/>
    <property type="match status" value="1"/>
</dbReference>
<evidence type="ECO:0000256" key="6">
    <source>
        <dbReference type="ARBA" id="ARBA00022932"/>
    </source>
</evidence>
<dbReference type="Proteomes" id="UP000706891">
    <property type="component" value="Unassembled WGS sequence"/>
</dbReference>
<keyword evidence="6" id="KW-0239">DNA-directed DNA polymerase</keyword>
<keyword evidence="11" id="KW-1185">Reference proteome</keyword>
<evidence type="ECO:0000256" key="8">
    <source>
        <dbReference type="ARBA" id="ARBA00049244"/>
    </source>
</evidence>
<evidence type="ECO:0000256" key="3">
    <source>
        <dbReference type="ARBA" id="ARBA00022679"/>
    </source>
</evidence>
<organism evidence="10 11">
    <name type="scientific">Marseilla massiliensis</name>
    <dbReference type="NCBI Taxonomy" id="1841864"/>
    <lineage>
        <taxon>Bacteria</taxon>
        <taxon>Pseudomonadati</taxon>
        <taxon>Bacteroidota</taxon>
        <taxon>Bacteroidia</taxon>
        <taxon>Bacteroidales</taxon>
        <taxon>Prevotellaceae</taxon>
        <taxon>Marseilla</taxon>
    </lineage>
</organism>